<accession>A0A511QSK1</accession>
<proteinExistence type="predicted"/>
<evidence type="ECO:0008006" key="4">
    <source>
        <dbReference type="Google" id="ProtNLM"/>
    </source>
</evidence>
<organism evidence="2 3">
    <name type="scientific">Vibrio superstes NBRC 103154</name>
    <dbReference type="NCBI Taxonomy" id="1219062"/>
    <lineage>
        <taxon>Bacteria</taxon>
        <taxon>Pseudomonadati</taxon>
        <taxon>Pseudomonadota</taxon>
        <taxon>Gammaproteobacteria</taxon>
        <taxon>Vibrionales</taxon>
        <taxon>Vibrionaceae</taxon>
        <taxon>Vibrio</taxon>
    </lineage>
</organism>
<dbReference type="EMBL" id="BJXK01000010">
    <property type="protein sequence ID" value="GEM80333.1"/>
    <property type="molecule type" value="Genomic_DNA"/>
</dbReference>
<feature type="signal peptide" evidence="1">
    <location>
        <begin position="1"/>
        <end position="20"/>
    </location>
</feature>
<dbReference type="PROSITE" id="PS51257">
    <property type="entry name" value="PROKAR_LIPOPROTEIN"/>
    <property type="match status" value="1"/>
</dbReference>
<comment type="caution">
    <text evidence="2">The sequence shown here is derived from an EMBL/GenBank/DDBJ whole genome shotgun (WGS) entry which is preliminary data.</text>
</comment>
<name>A0A511QSK1_9VIBR</name>
<evidence type="ECO:0000256" key="1">
    <source>
        <dbReference type="SAM" id="SignalP"/>
    </source>
</evidence>
<reference evidence="2 3" key="1">
    <citation type="submission" date="2019-07" db="EMBL/GenBank/DDBJ databases">
        <title>Whole genome shotgun sequence of Vibrio superstes NBRC 103154.</title>
        <authorList>
            <person name="Hosoyama A."/>
            <person name="Uohara A."/>
            <person name="Ohji S."/>
            <person name="Ichikawa N."/>
        </authorList>
    </citation>
    <scope>NUCLEOTIDE SEQUENCE [LARGE SCALE GENOMIC DNA]</scope>
    <source>
        <strain evidence="2 3">NBRC 103154</strain>
    </source>
</reference>
<sequence length="319" mass="35397">MNMLKLVPIALLSIGLTACGGESNSTDIKAPKLSKGDIEALNNLQPTVNRDHDWNVTASSEDRADTDDIISAVKFSADKPFNIDRVDADLATETHKIFTYEWQGFKSNDEGRDTKNGNSHRIEVSVPGLATTQDQLKVLLRKDDLTSEEQIRKAVYANFALPMALGATELGAYRSFDALTNEPVIANNEQPLCKYTKPKQQNLRADFSMSCTIPATLSPFKQLTTVTLDQQIVTGPAYYKTSNGDTYETLQFLQTVSYYDSDDSTFEVFTPADVLIHPGIGIVSMDLTIINGLSENGIETTQTKWEWFNDNANILDQDY</sequence>
<protein>
    <recommendedName>
        <fullName evidence="4">Lipoprotein</fullName>
    </recommendedName>
</protein>
<gene>
    <name evidence="2" type="ORF">VSU01S_25780</name>
</gene>
<dbReference type="OrthoDB" id="5903516at2"/>
<keyword evidence="1" id="KW-0732">Signal</keyword>
<feature type="chain" id="PRO_5021850865" description="Lipoprotein" evidence="1">
    <location>
        <begin position="21"/>
        <end position="319"/>
    </location>
</feature>
<keyword evidence="3" id="KW-1185">Reference proteome</keyword>
<evidence type="ECO:0000313" key="2">
    <source>
        <dbReference type="EMBL" id="GEM80333.1"/>
    </source>
</evidence>
<evidence type="ECO:0000313" key="3">
    <source>
        <dbReference type="Proteomes" id="UP000321113"/>
    </source>
</evidence>
<dbReference type="Proteomes" id="UP000321113">
    <property type="component" value="Unassembled WGS sequence"/>
</dbReference>
<dbReference type="AlphaFoldDB" id="A0A511QSK1"/>
<dbReference type="RefSeq" id="WP_119009125.1">
    <property type="nucleotide sequence ID" value="NZ_BJXK01000010.1"/>
</dbReference>